<dbReference type="InterPro" id="IPR038253">
    <property type="entry name" value="SRP68_N_sf"/>
</dbReference>
<evidence type="ECO:0000256" key="5">
    <source>
        <dbReference type="ARBA" id="ARBA00022884"/>
    </source>
</evidence>
<name>A0A7S1BKT6_9STRA</name>
<dbReference type="GO" id="GO:0008312">
    <property type="term" value="F:7S RNA binding"/>
    <property type="evidence" value="ECO:0007669"/>
    <property type="project" value="InterPro"/>
</dbReference>
<comment type="subcellular location">
    <subcellularLocation>
        <location evidence="1">Cytoplasm</location>
    </subcellularLocation>
    <subcellularLocation>
        <location evidence="2">Nucleus</location>
        <location evidence="2">Nucleolus</location>
    </subcellularLocation>
</comment>
<organism evidence="11">
    <name type="scientific">Corethron hystrix</name>
    <dbReference type="NCBI Taxonomy" id="216773"/>
    <lineage>
        <taxon>Eukaryota</taxon>
        <taxon>Sar</taxon>
        <taxon>Stramenopiles</taxon>
        <taxon>Ochrophyta</taxon>
        <taxon>Bacillariophyta</taxon>
        <taxon>Coscinodiscophyceae</taxon>
        <taxon>Corethrophycidae</taxon>
        <taxon>Corethrales</taxon>
        <taxon>Corethraceae</taxon>
        <taxon>Corethron</taxon>
    </lineage>
</organism>
<dbReference type="GO" id="GO:0005047">
    <property type="term" value="F:signal recognition particle binding"/>
    <property type="evidence" value="ECO:0007669"/>
    <property type="project" value="InterPro"/>
</dbReference>
<dbReference type="EMBL" id="HBFR01024559">
    <property type="protein sequence ID" value="CAD8890387.1"/>
    <property type="molecule type" value="Transcribed_RNA"/>
</dbReference>
<dbReference type="Gene3D" id="1.10.3450.40">
    <property type="entry name" value="Signal recognition particle, SRP68 subunit, RNA-binding domain"/>
    <property type="match status" value="1"/>
</dbReference>
<evidence type="ECO:0000256" key="4">
    <source>
        <dbReference type="ARBA" id="ARBA00022490"/>
    </source>
</evidence>
<evidence type="ECO:0000256" key="8">
    <source>
        <dbReference type="ARBA" id="ARBA00023274"/>
    </source>
</evidence>
<dbReference type="GO" id="GO:0030942">
    <property type="term" value="F:endoplasmic reticulum signal peptide binding"/>
    <property type="evidence" value="ECO:0007669"/>
    <property type="project" value="InterPro"/>
</dbReference>
<comment type="similarity">
    <text evidence="3">Belongs to the SRP68 family.</text>
</comment>
<evidence type="ECO:0000256" key="10">
    <source>
        <dbReference type="SAM" id="MobiDB-lite"/>
    </source>
</evidence>
<sequence length="701" mass="76323">MAQKSSGINGAPMEQKSCSEKISSETDLDLCNTVLKVPSSLPPLRYALHSNLSSLHATHGLYPLLASSSPSGDGSGPGGSSSSLAAYRQYLTRKMRRLRHSHPNIRREHGHGRGRGTFVQRDRVVNGVVNPPACLLDYCTRSAAEAENGAVHSRDPLPPGLRHLLLATMRAERAWAHAGEVRSAPLRVKKGARPRGRSAGTERSKRGHVLRLLRRAAGFASELEAMASLCGDSVSALECAGYARWASANLAVERNRWEEAVKGYARAAEILEVLAAANGGGVAGLLPSGSSEEDEASAIAAVSGLTLQEQDVFETRLASIRPMLAYCRHELMRSSGEEAQLTVANASVLTGDDLDVALEHAIVFRGRTVDPRSVPGLAESITQAEESAAKEKTGNHDDHVYLNALGAYDDALRAVKTETNRLKGAASGSKVTARRDDLAALEGHVRFAKLTTSLVRTERMVDAILTTDKRQCDVGAAAHMYDFLWQTSQEVLALPHPDHEEGSTTIQSNTVDDDFYAENEAHVLRYRAFRAYYVGRMYADEGKFQHATVLYDHSQALSAQAIEQLTACEMDDNLIDSLNDLRQDVTGALCRARASPFLSTGSNFQSPNDSNALSYHPTILTRLYDYEPGPTQMTKGKYALAETTPQVKPMPCKPTFFDMAANYLDPPDLGRYVKQEEEKREARAHADANAGRGLLGWFRRG</sequence>
<keyword evidence="6" id="KW-0733">Signal recognition particle</keyword>
<evidence type="ECO:0000256" key="1">
    <source>
        <dbReference type="ARBA" id="ARBA00004496"/>
    </source>
</evidence>
<proteinExistence type="inferred from homology"/>
<feature type="region of interest" description="Disordered" evidence="10">
    <location>
        <begin position="1"/>
        <end position="20"/>
    </location>
</feature>
<keyword evidence="4" id="KW-0963">Cytoplasm</keyword>
<dbReference type="PANTHER" id="PTHR12860:SF0">
    <property type="entry name" value="SIGNAL RECOGNITION PARTICLE SUBUNIT SRP68"/>
    <property type="match status" value="1"/>
</dbReference>
<reference evidence="11" key="1">
    <citation type="submission" date="2021-01" db="EMBL/GenBank/DDBJ databases">
        <authorList>
            <person name="Corre E."/>
            <person name="Pelletier E."/>
            <person name="Niang G."/>
            <person name="Scheremetjew M."/>
            <person name="Finn R."/>
            <person name="Kale V."/>
            <person name="Holt S."/>
            <person name="Cochrane G."/>
            <person name="Meng A."/>
            <person name="Brown T."/>
            <person name="Cohen L."/>
        </authorList>
    </citation>
    <scope>NUCLEOTIDE SEQUENCE</scope>
    <source>
        <strain evidence="11">308</strain>
    </source>
</reference>
<dbReference type="GO" id="GO:0005730">
    <property type="term" value="C:nucleolus"/>
    <property type="evidence" value="ECO:0007669"/>
    <property type="project" value="UniProtKB-SubCell"/>
</dbReference>
<evidence type="ECO:0000313" key="11">
    <source>
        <dbReference type="EMBL" id="CAD8890387.1"/>
    </source>
</evidence>
<dbReference type="GO" id="GO:0005786">
    <property type="term" value="C:signal recognition particle, endoplasmic reticulum targeting"/>
    <property type="evidence" value="ECO:0007669"/>
    <property type="project" value="UniProtKB-KW"/>
</dbReference>
<evidence type="ECO:0000256" key="2">
    <source>
        <dbReference type="ARBA" id="ARBA00004604"/>
    </source>
</evidence>
<protein>
    <recommendedName>
        <fullName evidence="9">Signal recognition particle subunit SRP68</fullName>
    </recommendedName>
</protein>
<dbReference type="Pfam" id="PF16969">
    <property type="entry name" value="SRP68"/>
    <property type="match status" value="1"/>
</dbReference>
<dbReference type="AlphaFoldDB" id="A0A7S1BKT6"/>
<keyword evidence="7" id="KW-0539">Nucleus</keyword>
<gene>
    <name evidence="11" type="ORF">CHYS00102_LOCUS17592</name>
</gene>
<dbReference type="InterPro" id="IPR026258">
    <property type="entry name" value="SRP68"/>
</dbReference>
<evidence type="ECO:0000256" key="7">
    <source>
        <dbReference type="ARBA" id="ARBA00023242"/>
    </source>
</evidence>
<dbReference type="GO" id="GO:0006614">
    <property type="term" value="P:SRP-dependent cotranslational protein targeting to membrane"/>
    <property type="evidence" value="ECO:0007669"/>
    <property type="project" value="InterPro"/>
</dbReference>
<evidence type="ECO:0000256" key="6">
    <source>
        <dbReference type="ARBA" id="ARBA00023135"/>
    </source>
</evidence>
<dbReference type="PANTHER" id="PTHR12860">
    <property type="entry name" value="SIGNAL RECOGNITION PARTICLE 68 KDA PROTEIN"/>
    <property type="match status" value="1"/>
</dbReference>
<keyword evidence="8" id="KW-0687">Ribonucleoprotein</keyword>
<evidence type="ECO:0000256" key="3">
    <source>
        <dbReference type="ARBA" id="ARBA00009352"/>
    </source>
</evidence>
<evidence type="ECO:0000256" key="9">
    <source>
        <dbReference type="ARBA" id="ARBA00029498"/>
    </source>
</evidence>
<accession>A0A7S1BKT6</accession>
<keyword evidence="5" id="KW-0694">RNA-binding</keyword>